<dbReference type="Pfam" id="PF01154">
    <property type="entry name" value="HMG_CoA_synt_N"/>
    <property type="match status" value="1"/>
</dbReference>
<dbReference type="InterPro" id="IPR011554">
    <property type="entry name" value="HMG_CoA_synthase_prok"/>
</dbReference>
<dbReference type="NCBIfam" id="TIGR01835">
    <property type="entry name" value="HMG-CoA-S_prok"/>
    <property type="match status" value="1"/>
</dbReference>
<reference evidence="1" key="1">
    <citation type="journal article" date="2021" name="Front. Microbiol.">
        <title>Comparative Virulence and Genomic Analysis of Streptococcus suis Isolates.</title>
        <authorList>
            <person name="Nicholson T.L."/>
            <person name="Waack U."/>
            <person name="Anderson T.K."/>
            <person name="Bayles D.O."/>
            <person name="Zaia S.R."/>
            <person name="Goertz I."/>
            <person name="Eppinger M."/>
            <person name="Hau S.J."/>
            <person name="Brockmeier S.L."/>
            <person name="Shore S.M."/>
        </authorList>
    </citation>
    <scope>NUCLEOTIDE SEQUENCE</scope>
    <source>
        <strain evidence="1">SRD478</strain>
    </source>
</reference>
<dbReference type="InterPro" id="IPR016039">
    <property type="entry name" value="Thiolase-like"/>
</dbReference>
<sequence length="920" mass="100926">MKKNKIKLYSALILTSLVTVDISSGWNISAEIIKQVLTLENAIKISEGKITLENRQVDSLLLGSDILPDNDNDGDGLANKEEIYTYEKDKTTYFGYYSHPFLKDSDGDGFSDGTERTVTDSHPQLTDPLKWDVTSREMAMFMELAYRDDDYIRKVLDPLQPLDTLYDGRQEYAMMHKELSPYWRMVRSFHENNGFDAVLFETTSNYPFINAGEVQVLAIRGTKGTSDVDDDLSIFFATNPKQANSIERLMDQLQQSTQINNLYLTGHSLGGYLAQRGFIYANQKNYDWAKKSYTFNAPKIKGLVSNLNGIAAIGDQLTNEGKSIHYATDNDTLITNGVGHFSGTKFVGKSVAGHGSRSFLEPLMNGQYDFTTGDKKSINETGYIDPKLANLYYFTLPEANVYEPIFSDKEIFEGEEVDFNDNLTNSKDLPNTITIQDITPKGTVNTNKEGDYLATVQVLYSDNSYDVLQIPVKVHKKDYPTSLSVALPEAVITEKEIPFDTLYQDDPTLPVGQEFEQVAGVTGKTNVISIGDQTTEVVTTAKVDRIVRVGTKLAAAQSADLAEAVITEKEIPFDTLYQDDPTLPVGQEFEQVAGVTGKINVISIGDQTTEVVTTAKVDRIVRVGTKLAATQSANLAEAVITEKEIPFDTLYQDDPTLPVGQEFEQVAGVTGKTNVISIGDQTTEVITTAKVDRIVRVGTKLAAAQSADLAEAVITEKEIPFDTLYQDDPTLPVGQESEQVAGVTGKINVISIGDQTTEVVTTAKVDRIVRVGTKLAAAQSADLAEAVITEKEIPFDTLYQDDPTLPVGQESEQVAGVTGKTNVISIGAQTIDDVREVAAGSLDLVSTSDLGESREYTAKNKVINGTNTDDVPKPKRLPQTGENKGSLQTFFAVVGIAMISVLVYVKNQKNLIFSKLKQKM</sequence>
<proteinExistence type="predicted"/>
<dbReference type="Proteomes" id="UP000323128">
    <property type="component" value="Chromosome"/>
</dbReference>
<accession>A0A3Q8B9A1</accession>
<dbReference type="EMBL" id="CP030010">
    <property type="protein sequence ID" value="ASW50642.2"/>
    <property type="molecule type" value="Genomic_DNA"/>
</dbReference>
<dbReference type="CDD" id="cd00827">
    <property type="entry name" value="init_cond_enzymes"/>
    <property type="match status" value="1"/>
</dbReference>
<evidence type="ECO:0000313" key="1">
    <source>
        <dbReference type="EMBL" id="ASW50642.2"/>
    </source>
</evidence>
<dbReference type="GO" id="GO:0006084">
    <property type="term" value="P:acetyl-CoA metabolic process"/>
    <property type="evidence" value="ECO:0007669"/>
    <property type="project" value="InterPro"/>
</dbReference>
<dbReference type="PANTHER" id="PTHR43323:SF2">
    <property type="entry name" value="HYDROXYMETHYLGLUTARYL-COA SYNTHASE"/>
    <property type="match status" value="1"/>
</dbReference>
<dbReference type="Gene3D" id="3.40.47.10">
    <property type="match status" value="2"/>
</dbReference>
<dbReference type="PANTHER" id="PTHR43323">
    <property type="entry name" value="3-HYDROXY-3-METHYLGLUTARYL COENZYME A SYNTHASE"/>
    <property type="match status" value="1"/>
</dbReference>
<dbReference type="SUPFAM" id="SSF53901">
    <property type="entry name" value="Thiolase-like"/>
    <property type="match status" value="2"/>
</dbReference>
<name>A0A3Q8B9A1_STRSU</name>
<organism evidence="1">
    <name type="scientific">Streptococcus suis</name>
    <dbReference type="NCBI Taxonomy" id="1307"/>
    <lineage>
        <taxon>Bacteria</taxon>
        <taxon>Bacillati</taxon>
        <taxon>Bacillota</taxon>
        <taxon>Bacilli</taxon>
        <taxon>Lactobacillales</taxon>
        <taxon>Streptococcaceae</taxon>
        <taxon>Streptococcus</taxon>
    </lineage>
</organism>
<dbReference type="InterPro" id="IPR013528">
    <property type="entry name" value="HMG_CoA_synth_N"/>
</dbReference>
<dbReference type="Pfam" id="PF08540">
    <property type="entry name" value="HMG_CoA_synt_C"/>
    <property type="match status" value="2"/>
</dbReference>
<dbReference type="GO" id="GO:0004421">
    <property type="term" value="F:hydroxymethylglutaryl-CoA synthase activity"/>
    <property type="evidence" value="ECO:0007669"/>
    <property type="project" value="InterPro"/>
</dbReference>
<protein>
    <submittedName>
        <fullName evidence="1">Uncharacterized protein</fullName>
    </submittedName>
</protein>
<dbReference type="InterPro" id="IPR013746">
    <property type="entry name" value="HMG_CoA_synt_C_dom"/>
</dbReference>
<gene>
    <name evidence="1" type="ORF">A7J08_07365</name>
</gene>